<evidence type="ECO:0000313" key="2">
    <source>
        <dbReference type="EMBL" id="SZD71127.1"/>
    </source>
</evidence>
<evidence type="ECO:0000259" key="1">
    <source>
        <dbReference type="Pfam" id="PF14322"/>
    </source>
</evidence>
<gene>
    <name evidence="2" type="ORF">SAMEA104719789_00221</name>
</gene>
<evidence type="ECO:0000313" key="3">
    <source>
        <dbReference type="Proteomes" id="UP000262142"/>
    </source>
</evidence>
<dbReference type="OrthoDB" id="5694214at2"/>
<name>A0A383TUU8_9FLAO</name>
<dbReference type="InterPro" id="IPR011990">
    <property type="entry name" value="TPR-like_helical_dom_sf"/>
</dbReference>
<feature type="domain" description="SusD-like N-terminal" evidence="1">
    <location>
        <begin position="38"/>
        <end position="210"/>
    </location>
</feature>
<dbReference type="Gene3D" id="1.25.40.390">
    <property type="match status" value="1"/>
</dbReference>
<organism evidence="2 3">
    <name type="scientific">Candidatus Ornithobacterium hominis</name>
    <dbReference type="NCBI Taxonomy" id="2497989"/>
    <lineage>
        <taxon>Bacteria</taxon>
        <taxon>Pseudomonadati</taxon>
        <taxon>Bacteroidota</taxon>
        <taxon>Flavobacteriia</taxon>
        <taxon>Flavobacteriales</taxon>
        <taxon>Weeksellaceae</taxon>
        <taxon>Ornithobacterium</taxon>
    </lineage>
</organism>
<keyword evidence="3" id="KW-1185">Reference proteome</keyword>
<dbReference type="AlphaFoldDB" id="A0A383TUU8"/>
<dbReference type="SUPFAM" id="SSF48452">
    <property type="entry name" value="TPR-like"/>
    <property type="match status" value="1"/>
</dbReference>
<dbReference type="EMBL" id="UNSC01000001">
    <property type="protein sequence ID" value="SZD71127.1"/>
    <property type="molecule type" value="Genomic_DNA"/>
</dbReference>
<dbReference type="Proteomes" id="UP000262142">
    <property type="component" value="Unassembled WGS sequence"/>
</dbReference>
<dbReference type="InterPro" id="IPR033985">
    <property type="entry name" value="SusD-like_N"/>
</dbReference>
<protein>
    <recommendedName>
        <fullName evidence="1">SusD-like N-terminal domain-containing protein</fullName>
    </recommendedName>
</protein>
<dbReference type="RefSeq" id="WP_119058799.1">
    <property type="nucleotide sequence ID" value="NZ_UNSC01000001.1"/>
</dbReference>
<accession>A0A383TUU8</accession>
<sequence length="395" mass="45369">MKKVFLYIMIVGSVLSLNSCLEEISSEASLDASSELAEDDVNKLLVGLYRKVRHPNSNGYFAVMATEIMADNYKPVKFQWFQVQNIYEHNVPSNDLLLRNLYVDFYAGIDRANTILKSPSANKDQKGKAKFYRAYTYLRLFDMYERVPIIDENYNRQPIAPSSKEDVLNFIIEDLKYGKENMVEFDGKNVGLSSKVPTKEAAAALLARVYRLKGDLAAAANEAEYVIGTNKFSIAQNPKERDSEVITMLKGNKAEEAGSWGWIMSYEARTWNCFAAADDLLNLISDNDTRRALFDFDKKDERNGYVFSNKYKTQDNSDLLVVRIPEMYLISAEAGNTNRLRELQNIRNSTLSLEDERRLEMSFEWTRWQDLKLSKKQDYVLPYPQQAVDSNPLLK</sequence>
<reference evidence="2 3" key="1">
    <citation type="submission" date="2018-09" db="EMBL/GenBank/DDBJ databases">
        <authorList>
            <consortium name="Pathogen Informatics"/>
        </authorList>
    </citation>
    <scope>NUCLEOTIDE SEQUENCE [LARGE SCALE GENOMIC DNA]</scope>
    <source>
        <strain evidence="2 3">OH-22767</strain>
    </source>
</reference>
<proteinExistence type="predicted"/>
<dbReference type="Pfam" id="PF14322">
    <property type="entry name" value="SusD-like_3"/>
    <property type="match status" value="1"/>
</dbReference>